<evidence type="ECO:0000313" key="2">
    <source>
        <dbReference type="Proteomes" id="UP000225706"/>
    </source>
</evidence>
<organism evidence="1 2">
    <name type="scientific">Stylophora pistillata</name>
    <name type="common">Smooth cauliflower coral</name>
    <dbReference type="NCBI Taxonomy" id="50429"/>
    <lineage>
        <taxon>Eukaryota</taxon>
        <taxon>Metazoa</taxon>
        <taxon>Cnidaria</taxon>
        <taxon>Anthozoa</taxon>
        <taxon>Hexacorallia</taxon>
        <taxon>Scleractinia</taxon>
        <taxon>Astrocoeniina</taxon>
        <taxon>Pocilloporidae</taxon>
        <taxon>Stylophora</taxon>
    </lineage>
</organism>
<proteinExistence type="predicted"/>
<reference evidence="2" key="1">
    <citation type="journal article" date="2017" name="bioRxiv">
        <title>Comparative analysis of the genomes of Stylophora pistillata and Acropora digitifera provides evidence for extensive differences between species of corals.</title>
        <authorList>
            <person name="Voolstra C.R."/>
            <person name="Li Y."/>
            <person name="Liew Y.J."/>
            <person name="Baumgarten S."/>
            <person name="Zoccola D."/>
            <person name="Flot J.-F."/>
            <person name="Tambutte S."/>
            <person name="Allemand D."/>
            <person name="Aranda M."/>
        </authorList>
    </citation>
    <scope>NUCLEOTIDE SEQUENCE [LARGE SCALE GENOMIC DNA]</scope>
</reference>
<accession>A0A2B4S6S7</accession>
<name>A0A2B4S6S7_STYPI</name>
<dbReference type="OrthoDB" id="5972331at2759"/>
<keyword evidence="2" id="KW-1185">Reference proteome</keyword>
<gene>
    <name evidence="1" type="ORF">AWC38_SpisGene11164</name>
</gene>
<comment type="caution">
    <text evidence="1">The sequence shown here is derived from an EMBL/GenBank/DDBJ whole genome shotgun (WGS) entry which is preliminary data.</text>
</comment>
<dbReference type="Proteomes" id="UP000225706">
    <property type="component" value="Unassembled WGS sequence"/>
</dbReference>
<dbReference type="EMBL" id="LSMT01000181">
    <property type="protein sequence ID" value="PFX24287.1"/>
    <property type="molecule type" value="Genomic_DNA"/>
</dbReference>
<evidence type="ECO:0000313" key="1">
    <source>
        <dbReference type="EMBL" id="PFX24287.1"/>
    </source>
</evidence>
<sequence>MKESIKAIQCHMIVDEDMSLEKQHRHCPKGKDAWCKFCADMHNKTNTYNDSKRLPSVFKKDLDPIFKRLSDNALLSRCLQGFTQNQNESVNSKLWSRCSKATSVGVRKVRISVCETVAVFNTGAASKAVIMNLSGVNPGQRAFGLDSKPEISVKQGIKKMKSKKHIQVLPSTNREQTVEIKYAEPIFQVVVTPKE</sequence>
<dbReference type="AlphaFoldDB" id="A0A2B4S6S7"/>
<protein>
    <submittedName>
        <fullName evidence="1">Uncharacterized protein</fullName>
    </submittedName>
</protein>